<evidence type="ECO:0000313" key="3">
    <source>
        <dbReference type="Proteomes" id="UP001482231"/>
    </source>
</evidence>
<accession>A0ABV0EF51</accession>
<keyword evidence="3" id="KW-1185">Reference proteome</keyword>
<dbReference type="Gene3D" id="3.60.15.10">
    <property type="entry name" value="Ribonuclease Z/Hydroxyacylglutathione hydrolase-like"/>
    <property type="match status" value="1"/>
</dbReference>
<dbReference type="RefSeq" id="WP_347308333.1">
    <property type="nucleotide sequence ID" value="NZ_JBAJEX010000006.1"/>
</dbReference>
<sequence length="349" mass="39423">MRPLFHPQLVNDPFGDPALYVDCLFEGRALLFDLGDLRALPPRKLLRISHVFVSHAHMDHFMGFDWLLRVCLGRDRAMHLFGPPGFLDQVEHKLAAYTWNLVHNYETDFTLHVTEIEPGRGARRACFRCRNAFRREEEASFPATDVLVAKPLFRVRSTLLDHRTPCLAFALEEQAHVNVWKNRLKETGLAPGPWLRLAKQAMLEAKPDDTPIEALTQEGKKRMVTLGMLRGDVVHRGPGQKIVYVTDAVYHEENARRIIALAQGADLLFIETPFLDELAERARKRCHLTAWQAGTLARAAGVNQVVSFHYSPIYRGQEARLREELAAAFRGETTLAATAKSGGLLPPLP</sequence>
<dbReference type="SUPFAM" id="SSF56281">
    <property type="entry name" value="Metallo-hydrolase/oxidoreductase"/>
    <property type="match status" value="1"/>
</dbReference>
<evidence type="ECO:0000259" key="1">
    <source>
        <dbReference type="Pfam" id="PF12706"/>
    </source>
</evidence>
<feature type="domain" description="Metallo-beta-lactamase" evidence="1">
    <location>
        <begin position="231"/>
        <end position="310"/>
    </location>
</feature>
<reference evidence="2 3" key="1">
    <citation type="submission" date="2024-02" db="EMBL/GenBank/DDBJ databases">
        <title>New thermophilic sulfur-oxidizing bacteria from a hot springs of the Uzon caldera (Kamchatka, Russia).</title>
        <authorList>
            <person name="Dukat A.M."/>
            <person name="Elcheninov A.G."/>
            <person name="Frolov E.N."/>
        </authorList>
    </citation>
    <scope>NUCLEOTIDE SEQUENCE [LARGE SCALE GENOMIC DNA]</scope>
    <source>
        <strain evidence="2 3">AK1</strain>
    </source>
</reference>
<feature type="domain" description="Metallo-beta-lactamase" evidence="1">
    <location>
        <begin position="20"/>
        <end position="124"/>
    </location>
</feature>
<gene>
    <name evidence="2" type="ORF">V6E02_08350</name>
</gene>
<dbReference type="InterPro" id="IPR036866">
    <property type="entry name" value="RibonucZ/Hydroxyglut_hydro"/>
</dbReference>
<evidence type="ECO:0000313" key="2">
    <source>
        <dbReference type="EMBL" id="MEO1767219.1"/>
    </source>
</evidence>
<dbReference type="NCBIfam" id="NF002558">
    <property type="entry name" value="PRK02126.1"/>
    <property type="match status" value="1"/>
</dbReference>
<dbReference type="PANTHER" id="PTHR46018:SF7">
    <property type="entry name" value="RIBONUCLEASE Z"/>
    <property type="match status" value="1"/>
</dbReference>
<comment type="caution">
    <text evidence="2">The sequence shown here is derived from an EMBL/GenBank/DDBJ whole genome shotgun (WGS) entry which is preliminary data.</text>
</comment>
<dbReference type="Proteomes" id="UP001482231">
    <property type="component" value="Unassembled WGS sequence"/>
</dbReference>
<organism evidence="2 3">
    <name type="scientific">Thiobacter aerophilum</name>
    <dbReference type="NCBI Taxonomy" id="3121275"/>
    <lineage>
        <taxon>Bacteria</taxon>
        <taxon>Pseudomonadati</taxon>
        <taxon>Pseudomonadota</taxon>
        <taxon>Betaproteobacteria</taxon>
        <taxon>Burkholderiales</taxon>
        <taxon>Thiobacteraceae</taxon>
        <taxon>Thiobacter</taxon>
    </lineage>
</organism>
<dbReference type="EMBL" id="JBAJEX010000006">
    <property type="protein sequence ID" value="MEO1767219.1"/>
    <property type="molecule type" value="Genomic_DNA"/>
</dbReference>
<protein>
    <submittedName>
        <fullName evidence="2">MBL fold metallo-hydrolase</fullName>
    </submittedName>
</protein>
<name>A0ABV0EF51_9BURK</name>
<dbReference type="InterPro" id="IPR001279">
    <property type="entry name" value="Metallo-B-lactamas"/>
</dbReference>
<dbReference type="Pfam" id="PF12706">
    <property type="entry name" value="Lactamase_B_2"/>
    <property type="match status" value="2"/>
</dbReference>
<proteinExistence type="predicted"/>
<dbReference type="PANTHER" id="PTHR46018">
    <property type="entry name" value="ZINC PHOSPHODIESTERASE ELAC PROTEIN 1"/>
    <property type="match status" value="1"/>
</dbReference>